<accession>A0AAV2AZ83</accession>
<feature type="domain" description="Replication factor-A protein 1 N-terminal" evidence="1">
    <location>
        <begin position="314"/>
        <end position="409"/>
    </location>
</feature>
<proteinExistence type="predicted"/>
<evidence type="ECO:0000313" key="3">
    <source>
        <dbReference type="Proteomes" id="UP001497382"/>
    </source>
</evidence>
<dbReference type="Pfam" id="PF04057">
    <property type="entry name" value="Rep-A_N"/>
    <property type="match status" value="4"/>
</dbReference>
<evidence type="ECO:0000259" key="1">
    <source>
        <dbReference type="Pfam" id="PF04057"/>
    </source>
</evidence>
<feature type="domain" description="Replication factor-A protein 1 N-terminal" evidence="1">
    <location>
        <begin position="151"/>
        <end position="244"/>
    </location>
</feature>
<dbReference type="AlphaFoldDB" id="A0AAV2AZ83"/>
<dbReference type="FunFam" id="2.40.50.140:FF:000117">
    <property type="entry name" value="Replication protein A subunit"/>
    <property type="match status" value="2"/>
</dbReference>
<dbReference type="GO" id="GO:0006260">
    <property type="term" value="P:DNA replication"/>
    <property type="evidence" value="ECO:0007669"/>
    <property type="project" value="InterPro"/>
</dbReference>
<comment type="caution">
    <text evidence="2">The sequence shown here is derived from an EMBL/GenBank/DDBJ whole genome shotgun (WGS) entry which is preliminary data.</text>
</comment>
<dbReference type="GO" id="GO:0003677">
    <property type="term" value="F:DNA binding"/>
    <property type="evidence" value="ECO:0007669"/>
    <property type="project" value="InterPro"/>
</dbReference>
<reference evidence="2 3" key="1">
    <citation type="submission" date="2024-04" db="EMBL/GenBank/DDBJ databases">
        <authorList>
            <person name="Rising A."/>
            <person name="Reimegard J."/>
            <person name="Sonavane S."/>
            <person name="Akerstrom W."/>
            <person name="Nylinder S."/>
            <person name="Hedman E."/>
            <person name="Kallberg Y."/>
        </authorList>
    </citation>
    <scope>NUCLEOTIDE SEQUENCE [LARGE SCALE GENOMIC DNA]</scope>
</reference>
<feature type="domain" description="Replication factor-A protein 1 N-terminal" evidence="1">
    <location>
        <begin position="6"/>
        <end position="100"/>
    </location>
</feature>
<dbReference type="InterPro" id="IPR007199">
    <property type="entry name" value="Rep_factor-A_N"/>
</dbReference>
<sequence length="591" mass="64734">MIPELSTGWLKWILKGVNVISGVFQILGYEKIPDAKNVRYRFILSDSETWSYAVLGKQLNHMVANKELEKFCIVQVDKCIYKEVEADKKEIILSNLTVLVPGNKMNGKLGNPVNTSADDETTKIICNIPVASDVTETSLSNYNAMMMFPQLTAGAISQILNEEEVANPVVQIIGLKKSDETPDFYRLVIFDGWPFVMLGTHLNHMVANKELEKSAVVRVEEYEYKQVTSGPKMLILLKITVLNSGNDGNRKFGDSFSSSYSVGATANVPAANDVTKTSCAKQRTSPAHYASMKNGSVPPVQFTQFLYTMFPEVASGAINRILNGEEVANAVIQILGCQRIPGSGNDRYHLLISDGVTGFPFAMLGTQLNHMVANKELEKFTVVRVEKYTRLRIQADKEVIILLNLSVLVPGNEVNKVLGNPVSSSSCSAATTKTPTVNDATETDYSNETSVAANDLTKINDSELTVPFTQLHISSPQLTHGSINQILNGENVANPVVQILGCKRVPGAGVDRYRLLISDGITGCSFVMLGTQLNHMVANKELEKFTIVQVDRYVCNQVQVDRKVIILLNLTVIAPGNAVNEKLGNPINSSN</sequence>
<dbReference type="GO" id="GO:0005634">
    <property type="term" value="C:nucleus"/>
    <property type="evidence" value="ECO:0007669"/>
    <property type="project" value="InterPro"/>
</dbReference>
<dbReference type="Proteomes" id="UP001497382">
    <property type="component" value="Unassembled WGS sequence"/>
</dbReference>
<keyword evidence="3" id="KW-1185">Reference proteome</keyword>
<dbReference type="InterPro" id="IPR012340">
    <property type="entry name" value="NA-bd_OB-fold"/>
</dbReference>
<dbReference type="Gene3D" id="2.40.50.140">
    <property type="entry name" value="Nucleic acid-binding proteins"/>
    <property type="match status" value="4"/>
</dbReference>
<protein>
    <recommendedName>
        <fullName evidence="1">Replication factor-A protein 1 N-terminal domain-containing protein</fullName>
    </recommendedName>
</protein>
<dbReference type="EMBL" id="CAXIEN010000227">
    <property type="protein sequence ID" value="CAL1288198.1"/>
    <property type="molecule type" value="Genomic_DNA"/>
</dbReference>
<name>A0AAV2AZ83_9ARAC</name>
<evidence type="ECO:0000313" key="2">
    <source>
        <dbReference type="EMBL" id="CAL1288198.1"/>
    </source>
</evidence>
<dbReference type="SUPFAM" id="SSF50249">
    <property type="entry name" value="Nucleic acid-binding proteins"/>
    <property type="match status" value="4"/>
</dbReference>
<organism evidence="2 3">
    <name type="scientific">Larinioides sclopetarius</name>
    <dbReference type="NCBI Taxonomy" id="280406"/>
    <lineage>
        <taxon>Eukaryota</taxon>
        <taxon>Metazoa</taxon>
        <taxon>Ecdysozoa</taxon>
        <taxon>Arthropoda</taxon>
        <taxon>Chelicerata</taxon>
        <taxon>Arachnida</taxon>
        <taxon>Araneae</taxon>
        <taxon>Araneomorphae</taxon>
        <taxon>Entelegynae</taxon>
        <taxon>Araneoidea</taxon>
        <taxon>Araneidae</taxon>
        <taxon>Larinioides</taxon>
    </lineage>
</organism>
<feature type="domain" description="Replication factor-A protein 1 N-terminal" evidence="1">
    <location>
        <begin position="478"/>
        <end position="574"/>
    </location>
</feature>
<dbReference type="CDD" id="cd04477">
    <property type="entry name" value="RPA1N"/>
    <property type="match status" value="1"/>
</dbReference>
<gene>
    <name evidence="2" type="ORF">LARSCL_LOCUS15199</name>
</gene>